<comment type="caution">
    <text evidence="2">The sequence shown here is derived from an EMBL/GenBank/DDBJ whole genome shotgun (WGS) entry which is preliminary data.</text>
</comment>
<feature type="region of interest" description="Disordered" evidence="1">
    <location>
        <begin position="38"/>
        <end position="60"/>
    </location>
</feature>
<dbReference type="AlphaFoldDB" id="A0A8J4R0V1"/>
<dbReference type="EMBL" id="JRKL02001510">
    <property type="protein sequence ID" value="KAF3963621.1"/>
    <property type="molecule type" value="Genomic_DNA"/>
</dbReference>
<evidence type="ECO:0000313" key="3">
    <source>
        <dbReference type="Proteomes" id="UP000737018"/>
    </source>
</evidence>
<sequence>MRFKINLYSGSVPRVSYFFPLISILCWLDKERPSVRPEQSTSQFVSSNSANTENLSSTSRPRLIENEDRLPGAVLLARARLLERLRGVPLSANRSVLTVICNLEFSKGEVGDLCQTPELTLEDDLRELVDDRDLGTQASAGQSAGRSSITGLTSRIERLQLLLKPKKKPPVSVRRL</sequence>
<keyword evidence="3" id="KW-1185">Reference proteome</keyword>
<accession>A0A8J4R0V1</accession>
<evidence type="ECO:0000313" key="2">
    <source>
        <dbReference type="EMBL" id="KAF3963621.1"/>
    </source>
</evidence>
<organism evidence="2 3">
    <name type="scientific">Castanea mollissima</name>
    <name type="common">Chinese chestnut</name>
    <dbReference type="NCBI Taxonomy" id="60419"/>
    <lineage>
        <taxon>Eukaryota</taxon>
        <taxon>Viridiplantae</taxon>
        <taxon>Streptophyta</taxon>
        <taxon>Embryophyta</taxon>
        <taxon>Tracheophyta</taxon>
        <taxon>Spermatophyta</taxon>
        <taxon>Magnoliopsida</taxon>
        <taxon>eudicotyledons</taxon>
        <taxon>Gunneridae</taxon>
        <taxon>Pentapetalae</taxon>
        <taxon>rosids</taxon>
        <taxon>fabids</taxon>
        <taxon>Fagales</taxon>
        <taxon>Fagaceae</taxon>
        <taxon>Castanea</taxon>
    </lineage>
</organism>
<name>A0A8J4R0V1_9ROSI</name>
<dbReference type="OrthoDB" id="10596445at2759"/>
<reference evidence="2" key="1">
    <citation type="submission" date="2020-03" db="EMBL/GenBank/DDBJ databases">
        <title>Castanea mollissima Vanexum genome sequencing.</title>
        <authorList>
            <person name="Staton M."/>
        </authorList>
    </citation>
    <scope>NUCLEOTIDE SEQUENCE</scope>
    <source>
        <tissue evidence="2">Leaf</tissue>
    </source>
</reference>
<evidence type="ECO:0000256" key="1">
    <source>
        <dbReference type="SAM" id="MobiDB-lite"/>
    </source>
</evidence>
<protein>
    <submittedName>
        <fullName evidence="2">Uncharacterized protein</fullName>
    </submittedName>
</protein>
<proteinExistence type="predicted"/>
<gene>
    <name evidence="2" type="ORF">CMV_012016</name>
</gene>
<dbReference type="Proteomes" id="UP000737018">
    <property type="component" value="Unassembled WGS sequence"/>
</dbReference>